<organism evidence="1 2">
    <name type="scientific">Streptacidiphilus jiangxiensis</name>
    <dbReference type="NCBI Taxonomy" id="235985"/>
    <lineage>
        <taxon>Bacteria</taxon>
        <taxon>Bacillati</taxon>
        <taxon>Actinomycetota</taxon>
        <taxon>Actinomycetes</taxon>
        <taxon>Kitasatosporales</taxon>
        <taxon>Streptomycetaceae</taxon>
        <taxon>Streptacidiphilus</taxon>
    </lineage>
</organism>
<name>A0A1H7I4R4_STRJI</name>
<dbReference type="SUPFAM" id="SSF56059">
    <property type="entry name" value="Glutathione synthetase ATP-binding domain-like"/>
    <property type="match status" value="1"/>
</dbReference>
<dbReference type="PANTHER" id="PTHR21621">
    <property type="entry name" value="RIBOSOMAL PROTEIN S6 MODIFICATION PROTEIN"/>
    <property type="match status" value="1"/>
</dbReference>
<dbReference type="Gene3D" id="3.30.470.20">
    <property type="entry name" value="ATP-grasp fold, B domain"/>
    <property type="match status" value="1"/>
</dbReference>
<evidence type="ECO:0000313" key="1">
    <source>
        <dbReference type="EMBL" id="SEK57506.1"/>
    </source>
</evidence>
<dbReference type="EMBL" id="FOAZ01000002">
    <property type="protein sequence ID" value="SEK57506.1"/>
    <property type="molecule type" value="Genomic_DNA"/>
</dbReference>
<dbReference type="PANTHER" id="PTHR21621:SF0">
    <property type="entry name" value="BETA-CITRYLGLUTAMATE SYNTHASE B-RELATED"/>
    <property type="match status" value="1"/>
</dbReference>
<evidence type="ECO:0000313" key="2">
    <source>
        <dbReference type="Proteomes" id="UP000183015"/>
    </source>
</evidence>
<dbReference type="GO" id="GO:0009432">
    <property type="term" value="P:SOS response"/>
    <property type="evidence" value="ECO:0007669"/>
    <property type="project" value="TreeGrafter"/>
</dbReference>
<dbReference type="GO" id="GO:0018169">
    <property type="term" value="F:ribosomal S6-glutamic acid ligase activity"/>
    <property type="evidence" value="ECO:0007669"/>
    <property type="project" value="TreeGrafter"/>
</dbReference>
<dbReference type="GO" id="GO:0005737">
    <property type="term" value="C:cytoplasm"/>
    <property type="evidence" value="ECO:0007669"/>
    <property type="project" value="TreeGrafter"/>
</dbReference>
<evidence type="ECO:0008006" key="3">
    <source>
        <dbReference type="Google" id="ProtNLM"/>
    </source>
</evidence>
<accession>A0A1H7I4R4</accession>
<dbReference type="eggNOG" id="COG0189">
    <property type="taxonomic scope" value="Bacteria"/>
</dbReference>
<sequence length="397" mass="41465">MSAHSPVRYAVVGVPGNRRVAMFAEAVRAAGLGEPVVVPWQVVVEAAARPEVSSDVSGGPLALPPGCLIRVDSPGEDAAVDRLLRGHALGAGWAPTRVEGSAAWYAGFRRALHTLATAAAETPGCRLLADPDEIGVMFDKRLTHERLSAARVPVPPVLVQGPGGLSGWEELRELMHEQRLPRVFVKPAHGSSASGVVALELGPGGRATATTSAELAVAQDGSSQLHNSLRVRRYRSEPELRALFTALAAEPLHVERWVPKATQGGRAADVRAVVTAGRATHLVVRTSGHPMTNLHLGGRRGDLSGLRAAVGAGWGLLLETAERAAACFPGSPSVGVDLLPGIGWQRFRVGEVNAFGDLLPGLTGLPGSGAEGRDTYAAFVAATATRPSTHRELLTCP</sequence>
<dbReference type="NCBIfam" id="NF038074">
    <property type="entry name" value="fam_STM4014"/>
    <property type="match status" value="1"/>
</dbReference>
<dbReference type="AlphaFoldDB" id="A0A1H7I4R4"/>
<dbReference type="InterPro" id="IPR047778">
    <property type="entry name" value="STM4014-like"/>
</dbReference>
<protein>
    <recommendedName>
        <fullName evidence="3">ATP-grasp domain-containing protein</fullName>
    </recommendedName>
</protein>
<proteinExistence type="predicted"/>
<reference evidence="2" key="1">
    <citation type="submission" date="2016-10" db="EMBL/GenBank/DDBJ databases">
        <authorList>
            <person name="Varghese N."/>
        </authorList>
    </citation>
    <scope>NUCLEOTIDE SEQUENCE [LARGE SCALE GENOMIC DNA]</scope>
    <source>
        <strain evidence="2">DSM 45096 / BCRC 16803 / CGMCC 4.1857 / CIP 109030 / JCM 12277 / KCTC 19219 / NBRC 100920 / 33214</strain>
    </source>
</reference>
<gene>
    <name evidence="1" type="ORF">SAMN05414137_102501</name>
</gene>
<keyword evidence="2" id="KW-1185">Reference proteome</keyword>
<dbReference type="STRING" id="235985.SAMN05414137_102501"/>
<dbReference type="Proteomes" id="UP000183015">
    <property type="component" value="Unassembled WGS sequence"/>
</dbReference>